<comment type="caution">
    <text evidence="1">The sequence shown here is derived from an EMBL/GenBank/DDBJ whole genome shotgun (WGS) entry which is preliminary data.</text>
</comment>
<reference evidence="1 2" key="1">
    <citation type="journal article" date="2022" name="Allergy">
        <title>Genome assembly and annotation of Periplaneta americana reveal a comprehensive cockroach allergen profile.</title>
        <authorList>
            <person name="Wang L."/>
            <person name="Xiong Q."/>
            <person name="Saelim N."/>
            <person name="Wang L."/>
            <person name="Nong W."/>
            <person name="Wan A.T."/>
            <person name="Shi M."/>
            <person name="Liu X."/>
            <person name="Cao Q."/>
            <person name="Hui J.H.L."/>
            <person name="Sookrung N."/>
            <person name="Leung T.F."/>
            <person name="Tungtrongchitr A."/>
            <person name="Tsui S.K.W."/>
        </authorList>
    </citation>
    <scope>NUCLEOTIDE SEQUENCE [LARGE SCALE GENOMIC DNA]</scope>
    <source>
        <strain evidence="1">PWHHKU_190912</strain>
    </source>
</reference>
<protein>
    <submittedName>
        <fullName evidence="1">Uncharacterized protein</fullName>
    </submittedName>
</protein>
<dbReference type="InterPro" id="IPR036397">
    <property type="entry name" value="RNaseH_sf"/>
</dbReference>
<organism evidence="1 2">
    <name type="scientific">Periplaneta americana</name>
    <name type="common">American cockroach</name>
    <name type="synonym">Blatta americana</name>
    <dbReference type="NCBI Taxonomy" id="6978"/>
    <lineage>
        <taxon>Eukaryota</taxon>
        <taxon>Metazoa</taxon>
        <taxon>Ecdysozoa</taxon>
        <taxon>Arthropoda</taxon>
        <taxon>Hexapoda</taxon>
        <taxon>Insecta</taxon>
        <taxon>Pterygota</taxon>
        <taxon>Neoptera</taxon>
        <taxon>Polyneoptera</taxon>
        <taxon>Dictyoptera</taxon>
        <taxon>Blattodea</taxon>
        <taxon>Blattoidea</taxon>
        <taxon>Blattidae</taxon>
        <taxon>Blattinae</taxon>
        <taxon>Periplaneta</taxon>
    </lineage>
</organism>
<sequence length="296" mass="34731">MGPLAQWAPSPPRRWSVRGFEPRTSRMADNYIELVVETMSCSYEKMHLFITDRWTSKLRAFAIKVYYKNIDGFIAAQRQILKDADNVTRMTFCQQFLDVNVNEDIIYNMVMSDEALFHLSGYVIKQNFRYRSLSNPYELHEELLHSVKVTVWCAIATFGIIGPYFFEDDNGTSVTVTSQRYVRMIQELLSPKISNNPFINRHTWFQQDGVTSHTVRRSMDAVTRLFANQIVSRYGDISWLARSPDLTAYDFLLWVYLKSMVFKTPPPQNIEEFKEKIRHEVGEIPVNMLRHVMRNI</sequence>
<dbReference type="EMBL" id="JAJSOF020000011">
    <property type="protein sequence ID" value="KAJ4445038.1"/>
    <property type="molecule type" value="Genomic_DNA"/>
</dbReference>
<dbReference type="PANTHER" id="PTHR47326">
    <property type="entry name" value="TRANSPOSABLE ELEMENT TC3 TRANSPOSASE-LIKE PROTEIN"/>
    <property type="match status" value="1"/>
</dbReference>
<keyword evidence="2" id="KW-1185">Reference proteome</keyword>
<proteinExistence type="predicted"/>
<gene>
    <name evidence="1" type="ORF">ANN_06837</name>
</gene>
<dbReference type="Proteomes" id="UP001148838">
    <property type="component" value="Unassembled WGS sequence"/>
</dbReference>
<dbReference type="Gene3D" id="3.30.420.10">
    <property type="entry name" value="Ribonuclease H-like superfamily/Ribonuclease H"/>
    <property type="match status" value="1"/>
</dbReference>
<evidence type="ECO:0000313" key="2">
    <source>
        <dbReference type="Proteomes" id="UP001148838"/>
    </source>
</evidence>
<dbReference type="PANTHER" id="PTHR47326:SF1">
    <property type="entry name" value="HTH PSQ-TYPE DOMAIN-CONTAINING PROTEIN"/>
    <property type="match status" value="1"/>
</dbReference>
<accession>A0ABQ8TGH2</accession>
<name>A0ABQ8TGH2_PERAM</name>
<evidence type="ECO:0000313" key="1">
    <source>
        <dbReference type="EMBL" id="KAJ4445038.1"/>
    </source>
</evidence>